<dbReference type="RefSeq" id="WP_188727627.1">
    <property type="nucleotide sequence ID" value="NZ_BMKV01000001.1"/>
</dbReference>
<comment type="caution">
    <text evidence="2">The sequence shown here is derived from an EMBL/GenBank/DDBJ whole genome shotgun (WGS) entry which is preliminary data.</text>
</comment>
<keyword evidence="1" id="KW-1133">Transmembrane helix</keyword>
<evidence type="ECO:0000313" key="3">
    <source>
        <dbReference type="Proteomes" id="UP000658754"/>
    </source>
</evidence>
<evidence type="ECO:0000313" key="2">
    <source>
        <dbReference type="EMBL" id="GGI72516.1"/>
    </source>
</evidence>
<gene>
    <name evidence="2" type="ORF">GCM10007175_06660</name>
</gene>
<feature type="transmembrane region" description="Helical" evidence="1">
    <location>
        <begin position="321"/>
        <end position="342"/>
    </location>
</feature>
<feature type="transmembrane region" description="Helical" evidence="1">
    <location>
        <begin position="265"/>
        <end position="282"/>
    </location>
</feature>
<keyword evidence="3" id="KW-1185">Reference proteome</keyword>
<protein>
    <recommendedName>
        <fullName evidence="4">Mannosyltransferase PIG-V</fullName>
    </recommendedName>
</protein>
<feature type="transmembrane region" description="Helical" evidence="1">
    <location>
        <begin position="354"/>
        <end position="370"/>
    </location>
</feature>
<name>A0ABQ2CAH4_9MICC</name>
<evidence type="ECO:0008006" key="4">
    <source>
        <dbReference type="Google" id="ProtNLM"/>
    </source>
</evidence>
<organism evidence="2 3">
    <name type="scientific">Pseudarthrobacter scleromae</name>
    <dbReference type="NCBI Taxonomy" id="158897"/>
    <lineage>
        <taxon>Bacteria</taxon>
        <taxon>Bacillati</taxon>
        <taxon>Actinomycetota</taxon>
        <taxon>Actinomycetes</taxon>
        <taxon>Micrococcales</taxon>
        <taxon>Micrococcaceae</taxon>
        <taxon>Pseudarthrobacter</taxon>
    </lineage>
</organism>
<feature type="transmembrane region" description="Helical" evidence="1">
    <location>
        <begin position="31"/>
        <end position="55"/>
    </location>
</feature>
<reference evidence="3" key="1">
    <citation type="journal article" date="2019" name="Int. J. Syst. Evol. Microbiol.">
        <title>The Global Catalogue of Microorganisms (GCM) 10K type strain sequencing project: providing services to taxonomists for standard genome sequencing and annotation.</title>
        <authorList>
            <consortium name="The Broad Institute Genomics Platform"/>
            <consortium name="The Broad Institute Genome Sequencing Center for Infectious Disease"/>
            <person name="Wu L."/>
            <person name="Ma J."/>
        </authorList>
    </citation>
    <scope>NUCLEOTIDE SEQUENCE [LARGE SCALE GENOMIC DNA]</scope>
    <source>
        <strain evidence="3">CGMCC 1.3601</strain>
    </source>
</reference>
<dbReference type="Proteomes" id="UP000658754">
    <property type="component" value="Unassembled WGS sequence"/>
</dbReference>
<proteinExistence type="predicted"/>
<feature type="transmembrane region" description="Helical" evidence="1">
    <location>
        <begin position="128"/>
        <end position="150"/>
    </location>
</feature>
<keyword evidence="1" id="KW-0472">Membrane</keyword>
<feature type="transmembrane region" description="Helical" evidence="1">
    <location>
        <begin position="400"/>
        <end position="421"/>
    </location>
</feature>
<feature type="transmembrane region" description="Helical" evidence="1">
    <location>
        <begin position="376"/>
        <end position="393"/>
    </location>
</feature>
<evidence type="ECO:0000256" key="1">
    <source>
        <dbReference type="SAM" id="Phobius"/>
    </source>
</evidence>
<feature type="transmembrane region" description="Helical" evidence="1">
    <location>
        <begin position="159"/>
        <end position="180"/>
    </location>
</feature>
<keyword evidence="1" id="KW-0812">Transmembrane</keyword>
<feature type="transmembrane region" description="Helical" evidence="1">
    <location>
        <begin position="200"/>
        <end position="229"/>
    </location>
</feature>
<accession>A0ABQ2CAH4</accession>
<dbReference type="EMBL" id="BMKV01000001">
    <property type="protein sequence ID" value="GGI72516.1"/>
    <property type="molecule type" value="Genomic_DNA"/>
</dbReference>
<sequence length="431" mass="46911">MSTVARRRSGLLPSLQGVAGRAGTVLRGWPWWLQVTAVYVAARLVSACIFMAAALHQGPNPWFPAKPDYWNFINIWDARWYAQVIAGGYPSVLPMDAAGNVQENTWAFYPLFPALAGGLSGLTGMAPAAALTLIAMLAGWGAALVVYVLFRHKAAHTPAFWGVVFFATFPVAAVLQVPYAEPLSLLLLAAALLLVVRRQYLWAVPVVVLLCLSRPVGVPFAAMLGLLLLHRLWARFGKDRFGNARFRAVTSGAGTQEGTHSPRDLAALAVLTGVGGAMALAWPTAAWAATGDIQAYTKTETAWRGHDLVPFKPWFDTGINLFGPVLGVLAPFIFVALFAAMLFLPPVRQIGVELRLWCACYMGYLVVFLHPQTSTFRMLLPLFPLALGAALVSRSRAYRGTVVLMFLLLQIVWIVWLWAWAQLPGGGDYPP</sequence>